<evidence type="ECO:0000313" key="1">
    <source>
        <dbReference type="EMBL" id="SDO53482.1"/>
    </source>
</evidence>
<organism evidence="1 2">
    <name type="scientific">Aureimonas jatrophae</name>
    <dbReference type="NCBI Taxonomy" id="1166073"/>
    <lineage>
        <taxon>Bacteria</taxon>
        <taxon>Pseudomonadati</taxon>
        <taxon>Pseudomonadota</taxon>
        <taxon>Alphaproteobacteria</taxon>
        <taxon>Hyphomicrobiales</taxon>
        <taxon>Aurantimonadaceae</taxon>
        <taxon>Aureimonas</taxon>
    </lineage>
</organism>
<keyword evidence="2" id="KW-1185">Reference proteome</keyword>
<protein>
    <submittedName>
        <fullName evidence="1">Uncharacterized protein</fullName>
    </submittedName>
</protein>
<name>A0A1H0KCL5_9HYPH</name>
<sequence>MMDGEDVYRARIAACLKAADAEPLSQMKARHLAAARSWQALLDAEIERKRSALAERAPDR</sequence>
<dbReference type="Proteomes" id="UP000198793">
    <property type="component" value="Unassembled WGS sequence"/>
</dbReference>
<dbReference type="AlphaFoldDB" id="A0A1H0KCL5"/>
<gene>
    <name evidence="1" type="ORF">SAMN05192530_107202</name>
</gene>
<evidence type="ECO:0000313" key="2">
    <source>
        <dbReference type="Proteomes" id="UP000198793"/>
    </source>
</evidence>
<reference evidence="1 2" key="1">
    <citation type="submission" date="2016-10" db="EMBL/GenBank/DDBJ databases">
        <authorList>
            <person name="de Groot N.N."/>
        </authorList>
    </citation>
    <scope>NUCLEOTIDE SEQUENCE [LARGE SCALE GENOMIC DNA]</scope>
    <source>
        <strain evidence="2">L7-484,KACC 16230,DSM 25025</strain>
    </source>
</reference>
<accession>A0A1H0KCL5</accession>
<dbReference type="EMBL" id="FNIT01000007">
    <property type="protein sequence ID" value="SDO53482.1"/>
    <property type="molecule type" value="Genomic_DNA"/>
</dbReference>
<proteinExistence type="predicted"/>
<dbReference type="STRING" id="1166073.SAMN05192530_107202"/>